<dbReference type="InterPro" id="IPR000182">
    <property type="entry name" value="GNAT_dom"/>
</dbReference>
<dbReference type="Gene3D" id="3.40.630.30">
    <property type="match status" value="1"/>
</dbReference>
<proteinExistence type="predicted"/>
<dbReference type="EMBL" id="JAQQWP010000010">
    <property type="protein sequence ID" value="KAK8097190.1"/>
    <property type="molecule type" value="Genomic_DNA"/>
</dbReference>
<dbReference type="Pfam" id="PF13302">
    <property type="entry name" value="Acetyltransf_3"/>
    <property type="match status" value="1"/>
</dbReference>
<dbReference type="InterPro" id="IPR051531">
    <property type="entry name" value="N-acetyltransferase"/>
</dbReference>
<evidence type="ECO:0000259" key="1">
    <source>
        <dbReference type="Pfam" id="PF13302"/>
    </source>
</evidence>
<evidence type="ECO:0000313" key="2">
    <source>
        <dbReference type="EMBL" id="KAK8097190.1"/>
    </source>
</evidence>
<organism evidence="2 3">
    <name type="scientific">Apiospora kogelbergensis</name>
    <dbReference type="NCBI Taxonomy" id="1337665"/>
    <lineage>
        <taxon>Eukaryota</taxon>
        <taxon>Fungi</taxon>
        <taxon>Dikarya</taxon>
        <taxon>Ascomycota</taxon>
        <taxon>Pezizomycotina</taxon>
        <taxon>Sordariomycetes</taxon>
        <taxon>Xylariomycetidae</taxon>
        <taxon>Amphisphaeriales</taxon>
        <taxon>Apiosporaceae</taxon>
        <taxon>Apiospora</taxon>
    </lineage>
</organism>
<protein>
    <submittedName>
        <fullName evidence="2">Gnat family protein</fullName>
    </submittedName>
</protein>
<name>A0AAW0Q8U1_9PEZI</name>
<gene>
    <name evidence="2" type="ORF">PG999_013134</name>
</gene>
<dbReference type="Proteomes" id="UP001392437">
    <property type="component" value="Unassembled WGS sequence"/>
</dbReference>
<dbReference type="GO" id="GO:0016747">
    <property type="term" value="F:acyltransferase activity, transferring groups other than amino-acyl groups"/>
    <property type="evidence" value="ECO:0007669"/>
    <property type="project" value="InterPro"/>
</dbReference>
<dbReference type="SUPFAM" id="SSF55729">
    <property type="entry name" value="Acyl-CoA N-acyltransferases (Nat)"/>
    <property type="match status" value="1"/>
</dbReference>
<sequence length="203" mass="21971">MANPTPRIYLEPLSADKHSRSIYEIWLDPANLAGTGMDTAPSLETTRVMIRDRSHSVKPGIENFAIMAGPESPLYRLVATATQPQQQGDLGRNKGEPAPKLIGWTGVVRVAPEEIGWYVTGPCRGLGVATEAVQAMLRRYWTAQPGTAEVIAYIREGNVASERVATKAGLVRVLERTLVKGSTLPNGQVTGCDHGVWVAKKPT</sequence>
<keyword evidence="3" id="KW-1185">Reference proteome</keyword>
<accession>A0AAW0Q8U1</accession>
<dbReference type="PANTHER" id="PTHR43792:SF1">
    <property type="entry name" value="N-ACETYLTRANSFERASE DOMAIN-CONTAINING PROTEIN"/>
    <property type="match status" value="1"/>
</dbReference>
<evidence type="ECO:0000313" key="3">
    <source>
        <dbReference type="Proteomes" id="UP001392437"/>
    </source>
</evidence>
<dbReference type="AlphaFoldDB" id="A0AAW0Q8U1"/>
<feature type="domain" description="N-acetyltransferase" evidence="1">
    <location>
        <begin position="7"/>
        <end position="170"/>
    </location>
</feature>
<reference evidence="2 3" key="1">
    <citation type="submission" date="2023-01" db="EMBL/GenBank/DDBJ databases">
        <title>Analysis of 21 Apiospora genomes using comparative genomics revels a genus with tremendous synthesis potential of carbohydrate active enzymes and secondary metabolites.</title>
        <authorList>
            <person name="Sorensen T."/>
        </authorList>
    </citation>
    <scope>NUCLEOTIDE SEQUENCE [LARGE SCALE GENOMIC DNA]</scope>
    <source>
        <strain evidence="2 3">CBS 117206</strain>
    </source>
</reference>
<comment type="caution">
    <text evidence="2">The sequence shown here is derived from an EMBL/GenBank/DDBJ whole genome shotgun (WGS) entry which is preliminary data.</text>
</comment>
<dbReference type="InterPro" id="IPR016181">
    <property type="entry name" value="Acyl_CoA_acyltransferase"/>
</dbReference>
<dbReference type="PANTHER" id="PTHR43792">
    <property type="entry name" value="GNAT FAMILY, PUTATIVE (AFU_ORTHOLOGUE AFUA_3G00765)-RELATED-RELATED"/>
    <property type="match status" value="1"/>
</dbReference>